<dbReference type="Pfam" id="PF12894">
    <property type="entry name" value="ANAPC4_WD40"/>
    <property type="match status" value="1"/>
</dbReference>
<feature type="domain" description="Cas12f1-like TNB" evidence="6">
    <location>
        <begin position="253"/>
        <end position="315"/>
    </location>
</feature>
<feature type="compositionally biased region" description="Basic and acidic residues" evidence="5">
    <location>
        <begin position="621"/>
        <end position="630"/>
    </location>
</feature>
<dbReference type="Pfam" id="PF07282">
    <property type="entry name" value="Cas12f1-like_TNB"/>
    <property type="match status" value="1"/>
</dbReference>
<feature type="region of interest" description="Disordered" evidence="5">
    <location>
        <begin position="845"/>
        <end position="897"/>
    </location>
</feature>
<dbReference type="CDD" id="cd22857">
    <property type="entry name" value="WDR74"/>
    <property type="match status" value="1"/>
</dbReference>
<dbReference type="InterPro" id="IPR024977">
    <property type="entry name" value="Apc4-like_WD40_dom"/>
</dbReference>
<dbReference type="GO" id="GO:0042273">
    <property type="term" value="P:ribosomal large subunit biogenesis"/>
    <property type="evidence" value="ECO:0007669"/>
    <property type="project" value="InterPro"/>
</dbReference>
<dbReference type="GO" id="GO:0030687">
    <property type="term" value="C:preribosome, large subunit precursor"/>
    <property type="evidence" value="ECO:0007669"/>
    <property type="project" value="TreeGrafter"/>
</dbReference>
<dbReference type="InterPro" id="IPR036322">
    <property type="entry name" value="WD40_repeat_dom_sf"/>
</dbReference>
<dbReference type="InterPro" id="IPR010095">
    <property type="entry name" value="Cas12f1-like_TNB"/>
</dbReference>
<sequence>MGNHMANVVPDTGDDEADEDFSRDHFVTCDDIYNIWYAFINKANRSGLKMEYLRLLRSDNRELVTYLDQAIDGLAIQDYDDSVGIRAAKRFKTELVTNPDDGNLYRHHVLAPDSRRYLPSLSTAIPDATARSELFPDTTKVDIGAIDLGKEFMAVFACTRYDRPEYSYSVRATTKALGAFYERQKKSRAQAKRAKKAELDTLTNHILEAMGTHKAMPHDPDRRGLILVGLGDFSPTTKGHRARFTTFLKHFVQGARSMGYIVIRIDEFYTSRRCPRCKRSGSDQQDFVGYVGFRRTYCTKCHTWHHRDHLAATNMVDAGRYYLQHLSRPVKIDGQKQATKRYQPIRDSQNLLDWGNPKSSIIGLQLPLAVYCLSAACHGLVDHSGHRHPEKALSLSDPMSIRHPRYRHPSDPAEKGWNRLPGIHFLSSSVPYIRPMSSQRFYTGDEHGLVKVVTITEPVAVKVKRVRRNQPTPEAPPKPIPTVETWGTPDRERAIQLLCWDHEKKHLVVARKNGLVQLLDPKDGSTVAEFKHTLTKVGKVDTVFVGLFANSESIITCTNTGLLTKQSIQDPSQSSVTNVGQDTCRMRVHPREHHIIVTGGKEQEVTIWDLNALFKEDASSEQVAKEDKLGKNGKNGKTATKSSAAAATTSSSSSSSSSSEKKTGAPEARYKSKEILANGQLFKAKNVKNDHLDLRVPVWNTDLLFLSQYDFTRVVAGTRFHQIRVYDTKNGARRPVVDVEVGEMPVVAMSNGKDASEVVFSDTVTNVYSVDTLTGAIIGQYKGFTGVATALATFIPFEGEEATHLVSVAMDRCLRVHEMTQTRKLLHKVYLKQRMTAVVVGEYTPAEPVEDEDERVNSKGKNNQANTNNQDENDDDLWESMGKLEDKKSKKRKIGKE</sequence>
<dbReference type="PANTHER" id="PTHR16038:SF4">
    <property type="entry name" value="WD REPEAT-CONTAINING PROTEIN 74"/>
    <property type="match status" value="1"/>
</dbReference>
<reference evidence="8" key="1">
    <citation type="submission" date="2021-07" db="EMBL/GenBank/DDBJ databases">
        <title>Draft genome of Mortierella alpina, strain LL118, isolated from an aspen leaf litter sample.</title>
        <authorList>
            <person name="Yang S."/>
            <person name="Vinatzer B.A."/>
        </authorList>
    </citation>
    <scope>NUCLEOTIDE SEQUENCE</scope>
    <source>
        <strain evidence="8">LL118</strain>
    </source>
</reference>
<dbReference type="Gene3D" id="2.130.10.10">
    <property type="entry name" value="YVTN repeat-like/Quinoprotein amine dehydrogenase"/>
    <property type="match status" value="2"/>
</dbReference>
<comment type="similarity">
    <text evidence="1">Belongs to the NSA1 family.</text>
</comment>
<evidence type="ECO:0000256" key="5">
    <source>
        <dbReference type="SAM" id="MobiDB-lite"/>
    </source>
</evidence>
<evidence type="ECO:0000256" key="2">
    <source>
        <dbReference type="ARBA" id="ARBA00011187"/>
    </source>
</evidence>
<dbReference type="Proteomes" id="UP000717515">
    <property type="component" value="Unassembled WGS sequence"/>
</dbReference>
<feature type="compositionally biased region" description="Low complexity" evidence="5">
    <location>
        <begin position="635"/>
        <end position="658"/>
    </location>
</feature>
<accession>A0A9P8CXI0</accession>
<evidence type="ECO:0000259" key="7">
    <source>
        <dbReference type="Pfam" id="PF12894"/>
    </source>
</evidence>
<dbReference type="GO" id="GO:0003677">
    <property type="term" value="F:DNA binding"/>
    <property type="evidence" value="ECO:0007669"/>
    <property type="project" value="UniProtKB-KW"/>
</dbReference>
<organism evidence="8 9">
    <name type="scientific">Mortierella alpina</name>
    <name type="common">Oleaginous fungus</name>
    <name type="synonym">Mortierella renispora</name>
    <dbReference type="NCBI Taxonomy" id="64518"/>
    <lineage>
        <taxon>Eukaryota</taxon>
        <taxon>Fungi</taxon>
        <taxon>Fungi incertae sedis</taxon>
        <taxon>Mucoromycota</taxon>
        <taxon>Mortierellomycotina</taxon>
        <taxon>Mortierellomycetes</taxon>
        <taxon>Mortierellales</taxon>
        <taxon>Mortierellaceae</taxon>
        <taxon>Mortierella</taxon>
    </lineage>
</organism>
<dbReference type="InterPro" id="IPR015943">
    <property type="entry name" value="WD40/YVTN_repeat-like_dom_sf"/>
</dbReference>
<evidence type="ECO:0000256" key="3">
    <source>
        <dbReference type="ARBA" id="ARBA00014234"/>
    </source>
</evidence>
<evidence type="ECO:0000313" key="9">
    <source>
        <dbReference type="Proteomes" id="UP000717515"/>
    </source>
</evidence>
<name>A0A9P8CXI0_MORAP</name>
<feature type="region of interest" description="Disordered" evidence="5">
    <location>
        <begin position="621"/>
        <end position="670"/>
    </location>
</feature>
<protein>
    <recommendedName>
        <fullName evidence="3">Ribosome biogenesis protein NSA1</fullName>
    </recommendedName>
</protein>
<comment type="caution">
    <text evidence="8">The sequence shown here is derived from an EMBL/GenBank/DDBJ whole genome shotgun (WGS) entry which is preliminary data.</text>
</comment>
<keyword evidence="4" id="KW-0238">DNA-binding</keyword>
<dbReference type="PANTHER" id="PTHR16038">
    <property type="entry name" value="NOP SEVEN ASSOCIATED PROTEIN 1"/>
    <property type="match status" value="1"/>
</dbReference>
<dbReference type="GO" id="GO:0005730">
    <property type="term" value="C:nucleolus"/>
    <property type="evidence" value="ECO:0007669"/>
    <property type="project" value="InterPro"/>
</dbReference>
<evidence type="ECO:0000259" key="6">
    <source>
        <dbReference type="Pfam" id="PF07282"/>
    </source>
</evidence>
<dbReference type="AlphaFoldDB" id="A0A9P8CXI0"/>
<evidence type="ECO:0000313" key="8">
    <source>
        <dbReference type="EMBL" id="KAG9323317.1"/>
    </source>
</evidence>
<gene>
    <name evidence="8" type="ORF">KVV02_004525</name>
</gene>
<feature type="domain" description="Anaphase-promoting complex subunit 4-like WD40" evidence="7">
    <location>
        <begin position="486"/>
        <end position="536"/>
    </location>
</feature>
<dbReference type="EMBL" id="JAIFTL010000106">
    <property type="protein sequence ID" value="KAG9323317.1"/>
    <property type="molecule type" value="Genomic_DNA"/>
</dbReference>
<feature type="compositionally biased region" description="Basic and acidic residues" evidence="5">
    <location>
        <begin position="659"/>
        <end position="670"/>
    </location>
</feature>
<evidence type="ECO:0000256" key="1">
    <source>
        <dbReference type="ARBA" id="ARBA00007861"/>
    </source>
</evidence>
<evidence type="ECO:0000256" key="4">
    <source>
        <dbReference type="ARBA" id="ARBA00023125"/>
    </source>
</evidence>
<dbReference type="InterPro" id="IPR037379">
    <property type="entry name" value="WDR74/Nsa1"/>
</dbReference>
<proteinExistence type="inferred from homology"/>
<dbReference type="SUPFAM" id="SSF50978">
    <property type="entry name" value="WD40 repeat-like"/>
    <property type="match status" value="1"/>
</dbReference>
<comment type="subunit">
    <text evidence="2">Component of the pre-66S ribosomal particle.</text>
</comment>